<dbReference type="Proteomes" id="UP001431313">
    <property type="component" value="Unassembled WGS sequence"/>
</dbReference>
<dbReference type="Gene3D" id="3.30.530.20">
    <property type="match status" value="2"/>
</dbReference>
<dbReference type="RefSeq" id="WP_258790937.1">
    <property type="nucleotide sequence ID" value="NZ_JANUGQ010000039.1"/>
</dbReference>
<reference evidence="2" key="1">
    <citation type="submission" date="2022-08" db="EMBL/GenBank/DDBJ databases">
        <authorList>
            <person name="Somphong A."/>
            <person name="Phongsopitanun W."/>
        </authorList>
    </citation>
    <scope>NUCLEOTIDE SEQUENCE</scope>
    <source>
        <strain evidence="2">LP05-1</strain>
    </source>
</reference>
<evidence type="ECO:0000313" key="2">
    <source>
        <dbReference type="EMBL" id="MCS0639610.1"/>
    </source>
</evidence>
<dbReference type="InterPro" id="IPR005031">
    <property type="entry name" value="COQ10_START"/>
</dbReference>
<dbReference type="EMBL" id="JANUGQ010000039">
    <property type="protein sequence ID" value="MCS0639610.1"/>
    <property type="molecule type" value="Genomic_DNA"/>
</dbReference>
<dbReference type="Pfam" id="PF03364">
    <property type="entry name" value="Polyketide_cyc"/>
    <property type="match status" value="1"/>
</dbReference>
<dbReference type="SUPFAM" id="SSF55961">
    <property type="entry name" value="Bet v1-like"/>
    <property type="match status" value="2"/>
</dbReference>
<comment type="caution">
    <text evidence="2">The sequence shown here is derived from an EMBL/GenBank/DDBJ whole genome shotgun (WGS) entry which is preliminary data.</text>
</comment>
<accession>A0ABT2CQ96</accession>
<proteinExistence type="predicted"/>
<name>A0ABT2CQ96_9ACTN</name>
<evidence type="ECO:0000259" key="1">
    <source>
        <dbReference type="Pfam" id="PF03364"/>
    </source>
</evidence>
<feature type="domain" description="Coenzyme Q-binding protein COQ10 START" evidence="1">
    <location>
        <begin position="181"/>
        <end position="287"/>
    </location>
</feature>
<dbReference type="InterPro" id="IPR019587">
    <property type="entry name" value="Polyketide_cyclase/dehydratase"/>
</dbReference>
<gene>
    <name evidence="2" type="ORF">NX801_29035</name>
</gene>
<evidence type="ECO:0000313" key="3">
    <source>
        <dbReference type="Proteomes" id="UP001431313"/>
    </source>
</evidence>
<dbReference type="InterPro" id="IPR023393">
    <property type="entry name" value="START-like_dom_sf"/>
</dbReference>
<sequence>MSVDVSTPSAASQEHRTLHSTTIEAPAEVVYDIIADVSRWPQFFAPNVHVERLEHGAGSERIHIWATANGEVKHWISRRELDRVNLSVAFRQEVSQPPVASMGGKWVVTPISATVSLLELYHDFSAVDGSAQGEEWIRAALDRNSAAELEGVKRITELAGDLDELLFTFDDTVHVDGAGKDVFDFLDRADLWPERLPHVARLDLTEDTPGLQVMAMDTRTADGSVHTTESVRVVFGEDRIVYKQTTVPALMTAHTGSWTIVPADGGGVDVTSRHTVIIKATAVEKVLGEGKTVADARAYIHRALSTNSTNTLKHARAYAENRRG</sequence>
<dbReference type="CDD" id="cd08861">
    <property type="entry name" value="OtcD1_ARO-CYC_like"/>
    <property type="match status" value="2"/>
</dbReference>
<organism evidence="2 3">
    <name type="scientific">Streptomyces pyxinae</name>
    <dbReference type="NCBI Taxonomy" id="2970734"/>
    <lineage>
        <taxon>Bacteria</taxon>
        <taxon>Bacillati</taxon>
        <taxon>Actinomycetota</taxon>
        <taxon>Actinomycetes</taxon>
        <taxon>Kitasatosporales</taxon>
        <taxon>Streptomycetaceae</taxon>
        <taxon>Streptomyces</taxon>
    </lineage>
</organism>
<dbReference type="Pfam" id="PF10604">
    <property type="entry name" value="Polyketide_cyc2"/>
    <property type="match status" value="1"/>
</dbReference>
<protein>
    <submittedName>
        <fullName evidence="2">Aromatase/cyclase</fullName>
    </submittedName>
</protein>
<keyword evidence="3" id="KW-1185">Reference proteome</keyword>